<keyword evidence="3" id="KW-1185">Reference proteome</keyword>
<dbReference type="OrthoDB" id="202825at2759"/>
<dbReference type="AlphaFoldDB" id="A0A9P6B3T8"/>
<keyword evidence="1" id="KW-0812">Transmembrane</keyword>
<organism evidence="2 3">
    <name type="scientific">Hydnum rufescens UP504</name>
    <dbReference type="NCBI Taxonomy" id="1448309"/>
    <lineage>
        <taxon>Eukaryota</taxon>
        <taxon>Fungi</taxon>
        <taxon>Dikarya</taxon>
        <taxon>Basidiomycota</taxon>
        <taxon>Agaricomycotina</taxon>
        <taxon>Agaricomycetes</taxon>
        <taxon>Cantharellales</taxon>
        <taxon>Hydnaceae</taxon>
        <taxon>Hydnum</taxon>
    </lineage>
</organism>
<gene>
    <name evidence="2" type="ORF">BS47DRAFT_1390210</name>
</gene>
<evidence type="ECO:0000256" key="1">
    <source>
        <dbReference type="SAM" id="Phobius"/>
    </source>
</evidence>
<keyword evidence="1" id="KW-1133">Transmembrane helix</keyword>
<comment type="caution">
    <text evidence="2">The sequence shown here is derived from an EMBL/GenBank/DDBJ whole genome shotgun (WGS) entry which is preliminary data.</text>
</comment>
<sequence>MQSSTSFSSRRTVTLLSVILTGFLIVYIVVGVVGHLKLAPTFAKETVIAILNSKILKPFQKGAAKPHPTDNVLALTPEMQRDGKQCVSWCDLRVSEDMRVPYPALYSESTGLQARVSTGFRPVQVFSFFFHVGHIRNNSYYISETSGWTHVRAHCTVAQRTRHGEKVGLLPRAGFKPFRHKDSASLGGSTIIRPCSVKSFPVFLQFRRSGVICQRGSYVCREKHEEKEEEKEAEVQELELFKICWEKMDGNMPAKDRDNDIEVVKFRLEKGCSSATDIQRIGFDLRQSRERLRDMKEGICDLDYFLTL</sequence>
<keyword evidence="1" id="KW-0472">Membrane</keyword>
<proteinExistence type="predicted"/>
<name>A0A9P6B3T8_9AGAM</name>
<accession>A0A9P6B3T8</accession>
<evidence type="ECO:0000313" key="2">
    <source>
        <dbReference type="EMBL" id="KAF9516887.1"/>
    </source>
</evidence>
<dbReference type="EMBL" id="MU128935">
    <property type="protein sequence ID" value="KAF9516887.1"/>
    <property type="molecule type" value="Genomic_DNA"/>
</dbReference>
<dbReference type="Proteomes" id="UP000886523">
    <property type="component" value="Unassembled WGS sequence"/>
</dbReference>
<feature type="transmembrane region" description="Helical" evidence="1">
    <location>
        <begin position="12"/>
        <end position="36"/>
    </location>
</feature>
<protein>
    <submittedName>
        <fullName evidence="2">Uncharacterized protein</fullName>
    </submittedName>
</protein>
<evidence type="ECO:0000313" key="3">
    <source>
        <dbReference type="Proteomes" id="UP000886523"/>
    </source>
</evidence>
<reference evidence="2" key="1">
    <citation type="journal article" date="2020" name="Nat. Commun.">
        <title>Large-scale genome sequencing of mycorrhizal fungi provides insights into the early evolution of symbiotic traits.</title>
        <authorList>
            <person name="Miyauchi S."/>
            <person name="Kiss E."/>
            <person name="Kuo A."/>
            <person name="Drula E."/>
            <person name="Kohler A."/>
            <person name="Sanchez-Garcia M."/>
            <person name="Morin E."/>
            <person name="Andreopoulos B."/>
            <person name="Barry K.W."/>
            <person name="Bonito G."/>
            <person name="Buee M."/>
            <person name="Carver A."/>
            <person name="Chen C."/>
            <person name="Cichocki N."/>
            <person name="Clum A."/>
            <person name="Culley D."/>
            <person name="Crous P.W."/>
            <person name="Fauchery L."/>
            <person name="Girlanda M."/>
            <person name="Hayes R.D."/>
            <person name="Keri Z."/>
            <person name="LaButti K."/>
            <person name="Lipzen A."/>
            <person name="Lombard V."/>
            <person name="Magnuson J."/>
            <person name="Maillard F."/>
            <person name="Murat C."/>
            <person name="Nolan M."/>
            <person name="Ohm R.A."/>
            <person name="Pangilinan J."/>
            <person name="Pereira M.F."/>
            <person name="Perotto S."/>
            <person name="Peter M."/>
            <person name="Pfister S."/>
            <person name="Riley R."/>
            <person name="Sitrit Y."/>
            <person name="Stielow J.B."/>
            <person name="Szollosi G."/>
            <person name="Zifcakova L."/>
            <person name="Stursova M."/>
            <person name="Spatafora J.W."/>
            <person name="Tedersoo L."/>
            <person name="Vaario L.M."/>
            <person name="Yamada A."/>
            <person name="Yan M."/>
            <person name="Wang P."/>
            <person name="Xu J."/>
            <person name="Bruns T."/>
            <person name="Baldrian P."/>
            <person name="Vilgalys R."/>
            <person name="Dunand C."/>
            <person name="Henrissat B."/>
            <person name="Grigoriev I.V."/>
            <person name="Hibbett D."/>
            <person name="Nagy L.G."/>
            <person name="Martin F.M."/>
        </authorList>
    </citation>
    <scope>NUCLEOTIDE SEQUENCE</scope>
    <source>
        <strain evidence="2">UP504</strain>
    </source>
</reference>